<dbReference type="EMBL" id="JAAKZI010000057">
    <property type="protein sequence ID" value="NGN85524.1"/>
    <property type="molecule type" value="Genomic_DNA"/>
</dbReference>
<dbReference type="SUPFAM" id="SSF53335">
    <property type="entry name" value="S-adenosyl-L-methionine-dependent methyltransferases"/>
    <property type="match status" value="1"/>
</dbReference>
<evidence type="ECO:0000313" key="3">
    <source>
        <dbReference type="Proteomes" id="UP000479226"/>
    </source>
</evidence>
<gene>
    <name evidence="2" type="ORF">G6N77_18960</name>
</gene>
<dbReference type="Pfam" id="PF08242">
    <property type="entry name" value="Methyltransf_12"/>
    <property type="match status" value="1"/>
</dbReference>
<feature type="domain" description="Methyltransferase type 12" evidence="1">
    <location>
        <begin position="55"/>
        <end position="152"/>
    </location>
</feature>
<dbReference type="PANTHER" id="PTHR43591">
    <property type="entry name" value="METHYLTRANSFERASE"/>
    <property type="match status" value="1"/>
</dbReference>
<organism evidence="2 3">
    <name type="scientific">Arthrobacter silviterrae</name>
    <dbReference type="NCBI Taxonomy" id="2026658"/>
    <lineage>
        <taxon>Bacteria</taxon>
        <taxon>Bacillati</taxon>
        <taxon>Actinomycetota</taxon>
        <taxon>Actinomycetes</taxon>
        <taxon>Micrococcales</taxon>
        <taxon>Micrococcaceae</taxon>
        <taxon>Arthrobacter</taxon>
    </lineage>
</organism>
<dbReference type="GO" id="GO:0032259">
    <property type="term" value="P:methylation"/>
    <property type="evidence" value="ECO:0007669"/>
    <property type="project" value="UniProtKB-KW"/>
</dbReference>
<keyword evidence="2" id="KW-0489">Methyltransferase</keyword>
<dbReference type="Gene3D" id="3.40.50.150">
    <property type="entry name" value="Vaccinia Virus protein VP39"/>
    <property type="match status" value="1"/>
</dbReference>
<evidence type="ECO:0000259" key="1">
    <source>
        <dbReference type="Pfam" id="PF08242"/>
    </source>
</evidence>
<name>A0ABX0DJI6_9MICC</name>
<dbReference type="InterPro" id="IPR013217">
    <property type="entry name" value="Methyltransf_12"/>
</dbReference>
<evidence type="ECO:0000313" key="2">
    <source>
        <dbReference type="EMBL" id="NGN85524.1"/>
    </source>
</evidence>
<reference evidence="2 3" key="1">
    <citation type="submission" date="2020-02" db="EMBL/GenBank/DDBJ databases">
        <title>Genome sequence of the type strain DSM 27180 of Arthrobacter silviterrae.</title>
        <authorList>
            <person name="Gao J."/>
            <person name="Sun J."/>
        </authorList>
    </citation>
    <scope>NUCLEOTIDE SEQUENCE [LARGE SCALE GENOMIC DNA]</scope>
    <source>
        <strain evidence="2 3">DSM 27180</strain>
    </source>
</reference>
<dbReference type="CDD" id="cd02440">
    <property type="entry name" value="AdoMet_MTases"/>
    <property type="match status" value="1"/>
</dbReference>
<dbReference type="Proteomes" id="UP000479226">
    <property type="component" value="Unassembled WGS sequence"/>
</dbReference>
<keyword evidence="3" id="KW-1185">Reference proteome</keyword>
<dbReference type="InterPro" id="IPR029063">
    <property type="entry name" value="SAM-dependent_MTases_sf"/>
</dbReference>
<keyword evidence="2" id="KW-0808">Transferase</keyword>
<dbReference type="GO" id="GO:0008168">
    <property type="term" value="F:methyltransferase activity"/>
    <property type="evidence" value="ECO:0007669"/>
    <property type="project" value="UniProtKB-KW"/>
</dbReference>
<dbReference type="RefSeq" id="WP_165183730.1">
    <property type="nucleotide sequence ID" value="NZ_JAAKZI010000057.1"/>
</dbReference>
<sequence length="278" mass="28891">MTDHNHHHDGGNAHGNHHGDGLAEMLDLDAKILGAYLDGVTQWAAELRPSPAAIVDVGAGSGAGTLALAGRFPGAGVIALDKSPDMLARTLEAARSLGMAGRVRTLEADLDADWPALGGADLIWASSSLHELADPEQALRAMFSALAPGGLLLVIEMDGLPQFLPDGFHGGLESRLHTALAGLGWNAHPDWQPALERAGFAAVERRAFPSKARPTPELASRFARTFLGRIGPALEGAAAPEDLAALAGLLADHSAGSMLDGGTLEIRGNRTAWAAFRP</sequence>
<accession>A0ABX0DJI6</accession>
<protein>
    <submittedName>
        <fullName evidence="2">Class I SAM-dependent methyltransferase</fullName>
    </submittedName>
</protein>
<dbReference type="PANTHER" id="PTHR43591:SF97">
    <property type="entry name" value="CLASS I SAM-DEPENDENT METHYLTRANSFERASE"/>
    <property type="match status" value="1"/>
</dbReference>
<comment type="caution">
    <text evidence="2">The sequence shown here is derived from an EMBL/GenBank/DDBJ whole genome shotgun (WGS) entry which is preliminary data.</text>
</comment>
<proteinExistence type="predicted"/>